<evidence type="ECO:0000256" key="14">
    <source>
        <dbReference type="ARBA" id="ARBA00022842"/>
    </source>
</evidence>
<name>A0AAP6MMA0_9GAMM</name>
<dbReference type="InterPro" id="IPR004659">
    <property type="entry name" value="RNase_E/G"/>
</dbReference>
<organism evidence="17 18">
    <name type="scientific">Natronospira elongata</name>
    <dbReference type="NCBI Taxonomy" id="3110268"/>
    <lineage>
        <taxon>Bacteria</taxon>
        <taxon>Pseudomonadati</taxon>
        <taxon>Pseudomonadota</taxon>
        <taxon>Gammaproteobacteria</taxon>
        <taxon>Natronospirales</taxon>
        <taxon>Natronospiraceae</taxon>
        <taxon>Natronospira</taxon>
    </lineage>
</organism>
<evidence type="ECO:0000256" key="4">
    <source>
        <dbReference type="ARBA" id="ARBA00017719"/>
    </source>
</evidence>
<evidence type="ECO:0000256" key="13">
    <source>
        <dbReference type="ARBA" id="ARBA00022801"/>
    </source>
</evidence>
<comment type="similarity">
    <text evidence="3">Belongs to the RNase E/G family. RNase G subfamily.</text>
</comment>
<feature type="domain" description="S1 motif" evidence="16">
    <location>
        <begin position="39"/>
        <end position="120"/>
    </location>
</feature>
<dbReference type="PANTHER" id="PTHR30001">
    <property type="entry name" value="RIBONUCLEASE"/>
    <property type="match status" value="1"/>
</dbReference>
<dbReference type="InterPro" id="IPR012340">
    <property type="entry name" value="NA-bd_OB-fold"/>
</dbReference>
<comment type="cofactor">
    <cofactor evidence="1">
        <name>Mg(2+)</name>
        <dbReference type="ChEBI" id="CHEBI:18420"/>
    </cofactor>
</comment>
<dbReference type="Proteomes" id="UP001302316">
    <property type="component" value="Unassembled WGS sequence"/>
</dbReference>
<evidence type="ECO:0000256" key="8">
    <source>
        <dbReference type="ARBA" id="ARBA00022694"/>
    </source>
</evidence>
<keyword evidence="13 17" id="KW-0378">Hydrolase</keyword>
<dbReference type="NCBIfam" id="NF008689">
    <property type="entry name" value="PRK11712.1"/>
    <property type="match status" value="1"/>
</dbReference>
<evidence type="ECO:0000256" key="7">
    <source>
        <dbReference type="ARBA" id="ARBA00022555"/>
    </source>
</evidence>
<evidence type="ECO:0000256" key="9">
    <source>
        <dbReference type="ARBA" id="ARBA00022722"/>
    </source>
</evidence>
<comment type="subcellular location">
    <subcellularLocation>
        <location evidence="2">Cytoplasm</location>
    </subcellularLocation>
</comment>
<protein>
    <recommendedName>
        <fullName evidence="4">Ribonuclease G</fullName>
    </recommendedName>
</protein>
<dbReference type="SUPFAM" id="SSF50249">
    <property type="entry name" value="Nucleic acid-binding proteins"/>
    <property type="match status" value="1"/>
</dbReference>
<reference evidence="17 18" key="1">
    <citation type="submission" date="2023-12" db="EMBL/GenBank/DDBJ databases">
        <title>Whole-genome sequencing of halo(alkali)philic microorganisms from hypersaline lakes.</title>
        <authorList>
            <person name="Sorokin D.Y."/>
            <person name="Merkel A.Y."/>
            <person name="Messina E."/>
            <person name="Yakimov M."/>
        </authorList>
    </citation>
    <scope>NUCLEOTIDE SEQUENCE [LARGE SCALE GENOMIC DNA]</scope>
    <source>
        <strain evidence="17 18">AB-CW1</strain>
    </source>
</reference>
<evidence type="ECO:0000256" key="10">
    <source>
        <dbReference type="ARBA" id="ARBA00022723"/>
    </source>
</evidence>
<keyword evidence="9" id="KW-0540">Nuclease</keyword>
<dbReference type="GO" id="GO:0000049">
    <property type="term" value="F:tRNA binding"/>
    <property type="evidence" value="ECO:0007669"/>
    <property type="project" value="UniProtKB-KW"/>
</dbReference>
<dbReference type="EMBL" id="JAYGII010000013">
    <property type="protein sequence ID" value="MEA5445662.1"/>
    <property type="molecule type" value="Genomic_DNA"/>
</dbReference>
<evidence type="ECO:0000256" key="5">
    <source>
        <dbReference type="ARBA" id="ARBA00022490"/>
    </source>
</evidence>
<dbReference type="GO" id="GO:0005737">
    <property type="term" value="C:cytoplasm"/>
    <property type="evidence" value="ECO:0007669"/>
    <property type="project" value="UniProtKB-SubCell"/>
</dbReference>
<evidence type="ECO:0000256" key="12">
    <source>
        <dbReference type="ARBA" id="ARBA00022759"/>
    </source>
</evidence>
<dbReference type="GO" id="GO:0046872">
    <property type="term" value="F:metal ion binding"/>
    <property type="evidence" value="ECO:0007669"/>
    <property type="project" value="UniProtKB-KW"/>
</dbReference>
<keyword evidence="5" id="KW-0963">Cytoplasm</keyword>
<evidence type="ECO:0000256" key="11">
    <source>
        <dbReference type="ARBA" id="ARBA00022730"/>
    </source>
</evidence>
<keyword evidence="12" id="KW-0255">Endonuclease</keyword>
<keyword evidence="8" id="KW-0819">tRNA processing</keyword>
<dbReference type="SMART" id="SM00316">
    <property type="entry name" value="S1"/>
    <property type="match status" value="1"/>
</dbReference>
<accession>A0AAP6MMA0</accession>
<dbReference type="Pfam" id="PF10150">
    <property type="entry name" value="RNase_E_G"/>
    <property type="match status" value="1"/>
</dbReference>
<dbReference type="CDD" id="cd04453">
    <property type="entry name" value="S1_RNase_E"/>
    <property type="match status" value="1"/>
</dbReference>
<comment type="caution">
    <text evidence="17">The sequence shown here is derived from an EMBL/GenBank/DDBJ whole genome shotgun (WGS) entry which is preliminary data.</text>
</comment>
<evidence type="ECO:0000256" key="15">
    <source>
        <dbReference type="ARBA" id="ARBA00022884"/>
    </source>
</evidence>
<dbReference type="GO" id="GO:0004540">
    <property type="term" value="F:RNA nuclease activity"/>
    <property type="evidence" value="ECO:0007669"/>
    <property type="project" value="InterPro"/>
</dbReference>
<dbReference type="GO" id="GO:0008033">
    <property type="term" value="P:tRNA processing"/>
    <property type="evidence" value="ECO:0007669"/>
    <property type="project" value="UniProtKB-KW"/>
</dbReference>
<evidence type="ECO:0000313" key="17">
    <source>
        <dbReference type="EMBL" id="MEA5445662.1"/>
    </source>
</evidence>
<dbReference type="Pfam" id="PF20833">
    <property type="entry name" value="RNase_E_G_Thio"/>
    <property type="match status" value="1"/>
</dbReference>
<dbReference type="InterPro" id="IPR003029">
    <property type="entry name" value="S1_domain"/>
</dbReference>
<dbReference type="GO" id="GO:0016787">
    <property type="term" value="F:hydrolase activity"/>
    <property type="evidence" value="ECO:0007669"/>
    <property type="project" value="UniProtKB-KW"/>
</dbReference>
<sequence>MSEEILVNVTPRETRVALLENGALQEVMIERSNSRGLVGNLYKGRVSRVLPGMQAAFIDIGLARTAFLHASDIVRSAHTESETPSAGPANIRDLVHEGKEILVQVLKDPLGTKGARLTTHISIPSRYLVYLPGGKGVGLSTRIENEHERSRLQGAVGQFMDEVSQGGYIVRTAGEDAPVDALRADMLFLSRLWESVREGSANAQPGDLVHEDLPLPVRILRDMMGEGVEQVRVDSESTYKRMKHFADRFTPELSPRVQHYTGRRPIFDLYGVDDEIDRALDRRVNLKSGGYLIIDQTEAMTTIDVNTGGFVGSRNLEETALKTNLEAARAIARQLRLRNLGGIIIIDFIDMEDEEHRGLVLKALERALAQDPAKNQVCEVSALGLVEMTRKRTRESLEHVLCEPCPTCEGRASVKTAETVCFDVFREILREAGQYEVQELLVIASQAVVDILLDEESASLAEVEEMVGKPIRLQVESQYSQEQFDVVPT</sequence>
<dbReference type="PROSITE" id="PS50126">
    <property type="entry name" value="S1"/>
    <property type="match status" value="1"/>
</dbReference>
<dbReference type="GO" id="GO:0006364">
    <property type="term" value="P:rRNA processing"/>
    <property type="evidence" value="ECO:0007669"/>
    <property type="project" value="UniProtKB-KW"/>
</dbReference>
<proteinExistence type="inferred from homology"/>
<dbReference type="InterPro" id="IPR019307">
    <property type="entry name" value="RNA-bd_AU-1/RNase_E/G"/>
</dbReference>
<dbReference type="NCBIfam" id="TIGR00757">
    <property type="entry name" value="RNaseEG"/>
    <property type="match status" value="1"/>
</dbReference>
<keyword evidence="14" id="KW-0460">Magnesium</keyword>
<evidence type="ECO:0000256" key="6">
    <source>
        <dbReference type="ARBA" id="ARBA00022552"/>
    </source>
</evidence>
<dbReference type="RefSeq" id="WP_346051331.1">
    <property type="nucleotide sequence ID" value="NZ_JAYGII010000013.1"/>
</dbReference>
<evidence type="ECO:0000256" key="2">
    <source>
        <dbReference type="ARBA" id="ARBA00004496"/>
    </source>
</evidence>
<keyword evidence="11" id="KW-0699">rRNA-binding</keyword>
<keyword evidence="10" id="KW-0479">Metal-binding</keyword>
<evidence type="ECO:0000313" key="18">
    <source>
        <dbReference type="Proteomes" id="UP001302316"/>
    </source>
</evidence>
<keyword evidence="6" id="KW-0698">rRNA processing</keyword>
<keyword evidence="7" id="KW-0820">tRNA-binding</keyword>
<keyword evidence="18" id="KW-1185">Reference proteome</keyword>
<dbReference type="PANTHER" id="PTHR30001:SF0">
    <property type="entry name" value="RIBONUCLEASE G"/>
    <property type="match status" value="1"/>
</dbReference>
<dbReference type="Gene3D" id="2.40.50.140">
    <property type="entry name" value="Nucleic acid-binding proteins"/>
    <property type="match status" value="1"/>
</dbReference>
<keyword evidence="15" id="KW-0694">RNA-binding</keyword>
<evidence type="ECO:0000256" key="1">
    <source>
        <dbReference type="ARBA" id="ARBA00001946"/>
    </source>
</evidence>
<evidence type="ECO:0000259" key="16">
    <source>
        <dbReference type="PROSITE" id="PS50126"/>
    </source>
</evidence>
<dbReference type="InterPro" id="IPR048583">
    <property type="entry name" value="RNase_E_G_thioredoxin-like"/>
</dbReference>
<dbReference type="AlphaFoldDB" id="A0AAP6MMA0"/>
<dbReference type="GO" id="GO:0019843">
    <property type="term" value="F:rRNA binding"/>
    <property type="evidence" value="ECO:0007669"/>
    <property type="project" value="UniProtKB-KW"/>
</dbReference>
<dbReference type="Gene3D" id="3.40.1260.20">
    <property type="entry name" value="Ribonuclease E, catalytic domain"/>
    <property type="match status" value="1"/>
</dbReference>
<dbReference type="GO" id="GO:0004519">
    <property type="term" value="F:endonuclease activity"/>
    <property type="evidence" value="ECO:0007669"/>
    <property type="project" value="UniProtKB-KW"/>
</dbReference>
<evidence type="ECO:0000256" key="3">
    <source>
        <dbReference type="ARBA" id="ARBA00005663"/>
    </source>
</evidence>
<gene>
    <name evidence="17" type="primary">rng</name>
    <name evidence="17" type="ORF">VCB98_07515</name>
</gene>